<feature type="domain" description="DUF2249" evidence="2">
    <location>
        <begin position="108"/>
        <end position="175"/>
    </location>
</feature>
<evidence type="ECO:0000259" key="1">
    <source>
        <dbReference type="Pfam" id="PF08984"/>
    </source>
</evidence>
<dbReference type="AlphaFoldDB" id="A0A2T5Y7E0"/>
<protein>
    <submittedName>
        <fullName evidence="3">Uncharacterized protein DUF1858</fullName>
    </submittedName>
</protein>
<dbReference type="Pfam" id="PF08984">
    <property type="entry name" value="DUF1858"/>
    <property type="match status" value="1"/>
</dbReference>
<proteinExistence type="predicted"/>
<dbReference type="InterPro" id="IPR018720">
    <property type="entry name" value="DUF2249"/>
</dbReference>
<name>A0A2T5Y7E0_9BACT</name>
<dbReference type="EMBL" id="QBKI01000014">
    <property type="protein sequence ID" value="PTX12213.1"/>
    <property type="molecule type" value="Genomic_DNA"/>
</dbReference>
<reference evidence="3 4" key="1">
    <citation type="submission" date="2018-04" db="EMBL/GenBank/DDBJ databases">
        <title>Genomic Encyclopedia of Archaeal and Bacterial Type Strains, Phase II (KMG-II): from individual species to whole genera.</title>
        <authorList>
            <person name="Goeker M."/>
        </authorList>
    </citation>
    <scope>NUCLEOTIDE SEQUENCE [LARGE SCALE GENOMIC DNA]</scope>
    <source>
        <strain evidence="3 4">DSM 100162</strain>
    </source>
</reference>
<feature type="domain" description="DUF2249" evidence="2">
    <location>
        <begin position="208"/>
        <end position="271"/>
    </location>
</feature>
<dbReference type="RefSeq" id="WP_108213715.1">
    <property type="nucleotide sequence ID" value="NZ_QBKI01000014.1"/>
</dbReference>
<dbReference type="InterPro" id="IPR015077">
    <property type="entry name" value="DUF1858"/>
</dbReference>
<dbReference type="Gene3D" id="1.10.3910.10">
    <property type="entry name" value="SP0561-like"/>
    <property type="match status" value="1"/>
</dbReference>
<dbReference type="InterPro" id="IPR036868">
    <property type="entry name" value="TusA-like_sf"/>
</dbReference>
<dbReference type="OrthoDB" id="128918at2"/>
<organism evidence="3 4">
    <name type="scientific">Pontibacter mucosus</name>
    <dbReference type="NCBI Taxonomy" id="1649266"/>
    <lineage>
        <taxon>Bacteria</taxon>
        <taxon>Pseudomonadati</taxon>
        <taxon>Bacteroidota</taxon>
        <taxon>Cytophagia</taxon>
        <taxon>Cytophagales</taxon>
        <taxon>Hymenobacteraceae</taxon>
        <taxon>Pontibacter</taxon>
    </lineage>
</organism>
<keyword evidence="4" id="KW-1185">Reference proteome</keyword>
<comment type="caution">
    <text evidence="3">The sequence shown here is derived from an EMBL/GenBank/DDBJ whole genome shotgun (WGS) entry which is preliminary data.</text>
</comment>
<evidence type="ECO:0000313" key="3">
    <source>
        <dbReference type="EMBL" id="PTX12213.1"/>
    </source>
</evidence>
<sequence length="276" mass="30745">MHIAANTKISALIKENPAAIEAIASINKHFEKLRNPLLRKVLASRVTIADAARIGGCEVERFYEQLAPLGFTVTAENSTESMEDPVYTSAPELSAFLRSLPAERLHRLDVCEDIATGNDPFRKIMAAVDKVDEGSALLLINTFEPTPLIAILKKKGYSYFTEEKSPDLVHTYFWRSGTAGPQAEESIKPAENNFEETLARFAGKVKRIDVRHLEMPQPMVTILGELETLPAGEALYVVHKRVPQFLLPQLGERGFRVAINEAGPNEVYLLIYRAEK</sequence>
<dbReference type="SUPFAM" id="SSF140683">
    <property type="entry name" value="SP0561-like"/>
    <property type="match status" value="1"/>
</dbReference>
<gene>
    <name evidence="3" type="ORF">C8N40_11411</name>
</gene>
<feature type="domain" description="DUF1858" evidence="1">
    <location>
        <begin position="3"/>
        <end position="62"/>
    </location>
</feature>
<evidence type="ECO:0000259" key="2">
    <source>
        <dbReference type="Pfam" id="PF10006"/>
    </source>
</evidence>
<dbReference type="Proteomes" id="UP000244225">
    <property type="component" value="Unassembled WGS sequence"/>
</dbReference>
<dbReference type="SUPFAM" id="SSF64307">
    <property type="entry name" value="SirA-like"/>
    <property type="match status" value="1"/>
</dbReference>
<evidence type="ECO:0000313" key="4">
    <source>
        <dbReference type="Proteomes" id="UP000244225"/>
    </source>
</evidence>
<dbReference type="InterPro" id="IPR038062">
    <property type="entry name" value="ScdA-like_N_sf"/>
</dbReference>
<dbReference type="Pfam" id="PF10006">
    <property type="entry name" value="DUF2249"/>
    <property type="match status" value="2"/>
</dbReference>
<accession>A0A2T5Y7E0</accession>